<proteinExistence type="predicted"/>
<organism evidence="2 3">
    <name type="scientific">Marinobacterium stanieri</name>
    <dbReference type="NCBI Taxonomy" id="49186"/>
    <lineage>
        <taxon>Bacteria</taxon>
        <taxon>Pseudomonadati</taxon>
        <taxon>Pseudomonadota</taxon>
        <taxon>Gammaproteobacteria</taxon>
        <taxon>Oceanospirillales</taxon>
        <taxon>Oceanospirillaceae</taxon>
        <taxon>Marinobacterium</taxon>
    </lineage>
</organism>
<protein>
    <submittedName>
        <fullName evidence="2">Uncharacterized protein</fullName>
    </submittedName>
</protein>
<keyword evidence="1" id="KW-0732">Signal</keyword>
<evidence type="ECO:0000313" key="2">
    <source>
        <dbReference type="EMBL" id="SIQ73795.1"/>
    </source>
</evidence>
<dbReference type="RefSeq" id="WP_076464385.1">
    <property type="nucleotide sequence ID" value="NZ_FTMN01000008.1"/>
</dbReference>
<sequence>MTAFKTVRGTIALLCFTSLLASPVAADDEYAKRFPAQWLENNGHIRLDTICYNYPRQSHMYPLCRLQAVNRLDERCERYRTRLANTEDPALQEHFSGLSDKYCTASEAYRKLMTRTGFLQ</sequence>
<evidence type="ECO:0000313" key="3">
    <source>
        <dbReference type="Proteomes" id="UP000186895"/>
    </source>
</evidence>
<accession>A0A1N6V7G5</accession>
<keyword evidence="3" id="KW-1185">Reference proteome</keyword>
<dbReference type="AlphaFoldDB" id="A0A1N6V7G5"/>
<feature type="chain" id="PRO_5013269634" evidence="1">
    <location>
        <begin position="27"/>
        <end position="120"/>
    </location>
</feature>
<dbReference type="Proteomes" id="UP000186895">
    <property type="component" value="Unassembled WGS sequence"/>
</dbReference>
<reference evidence="2 3" key="1">
    <citation type="submission" date="2017-01" db="EMBL/GenBank/DDBJ databases">
        <authorList>
            <person name="Mah S.A."/>
            <person name="Swanson W.J."/>
            <person name="Moy G.W."/>
            <person name="Vacquier V.D."/>
        </authorList>
    </citation>
    <scope>NUCLEOTIDE SEQUENCE [LARGE SCALE GENOMIC DNA]</scope>
    <source>
        <strain evidence="2 3">DSM 7027</strain>
    </source>
</reference>
<gene>
    <name evidence="2" type="ORF">SAMN05421647_10883</name>
</gene>
<name>A0A1N6V7G5_9GAMM</name>
<evidence type="ECO:0000256" key="1">
    <source>
        <dbReference type="SAM" id="SignalP"/>
    </source>
</evidence>
<dbReference type="EMBL" id="FTMN01000008">
    <property type="protein sequence ID" value="SIQ73795.1"/>
    <property type="molecule type" value="Genomic_DNA"/>
</dbReference>
<feature type="signal peptide" evidence="1">
    <location>
        <begin position="1"/>
        <end position="26"/>
    </location>
</feature>